<sequence>MNFTTAEIAHLLDTGHHGPTCGVERVVIDPNDVRVGAGQLFVASAHPPPLGDTTLVLEDDIALRVPYLTERSWVGGTAVNGPSTEAIVRAMAGDARGRPADGPRVGVLGAVAPWATAALIRAGLSDTTEHRLPPPGPPDLREPPGTERFRLPLALLNHPDDTPLAVVLNRRHKGCTGTDAALLDPTALVITDLGDRHLAMVGPTGAITSAREVLDRVDRDATLVMPEAVADALREEAGFEGTAFPALSIFGVRPGRSAGNTDAGMVHVVGPWGELAIGVGRDGGALALPVGAAVAVGLAAGRPVESVRSGVEAAAQTLARSMATRLAEGPVVWDRSDATSFGDVSEAIAALAERERPGQISRTRPVGRRSDRDRSPPCAAGSPGHSPSDRGPLRRSLGLGLLTF</sequence>
<feature type="region of interest" description="Disordered" evidence="1">
    <location>
        <begin position="355"/>
        <end position="397"/>
    </location>
</feature>
<evidence type="ECO:0000313" key="2">
    <source>
        <dbReference type="EMBL" id="MBK9298822.1"/>
    </source>
</evidence>
<accession>A0A936NH65</accession>
<comment type="caution">
    <text evidence="2">The sequence shown here is derived from an EMBL/GenBank/DDBJ whole genome shotgun (WGS) entry which is preliminary data.</text>
</comment>
<dbReference type="Gene3D" id="3.40.1190.10">
    <property type="entry name" value="Mur-like, catalytic domain"/>
    <property type="match status" value="1"/>
</dbReference>
<reference evidence="2 3" key="1">
    <citation type="submission" date="2020-10" db="EMBL/GenBank/DDBJ databases">
        <title>Connecting structure to function with the recovery of over 1000 high-quality activated sludge metagenome-assembled genomes encoding full-length rRNA genes using long-read sequencing.</title>
        <authorList>
            <person name="Singleton C.M."/>
            <person name="Petriglieri F."/>
            <person name="Kristensen J.M."/>
            <person name="Kirkegaard R.H."/>
            <person name="Michaelsen T.Y."/>
            <person name="Andersen M.H."/>
            <person name="Karst S.M."/>
            <person name="Dueholm M.S."/>
            <person name="Nielsen P.H."/>
            <person name="Albertsen M."/>
        </authorList>
    </citation>
    <scope>NUCLEOTIDE SEQUENCE [LARGE SCALE GENOMIC DNA]</scope>
    <source>
        <strain evidence="2">Lyne_18-Q3-R50-59_MAXAC.006</strain>
    </source>
</reference>
<evidence type="ECO:0000313" key="3">
    <source>
        <dbReference type="Proteomes" id="UP000727993"/>
    </source>
</evidence>
<organism evidence="2 3">
    <name type="scientific">Candidatus Neomicrothrix subdominans</name>
    <dbReference type="NCBI Taxonomy" id="2954438"/>
    <lineage>
        <taxon>Bacteria</taxon>
        <taxon>Bacillati</taxon>
        <taxon>Actinomycetota</taxon>
        <taxon>Acidimicrobiia</taxon>
        <taxon>Acidimicrobiales</taxon>
        <taxon>Microthrixaceae</taxon>
        <taxon>Candidatus Neomicrothrix</taxon>
    </lineage>
</organism>
<evidence type="ECO:0000256" key="1">
    <source>
        <dbReference type="SAM" id="MobiDB-lite"/>
    </source>
</evidence>
<gene>
    <name evidence="2" type="ORF">IPN02_18720</name>
</gene>
<proteinExistence type="predicted"/>
<dbReference type="GO" id="GO:0005524">
    <property type="term" value="F:ATP binding"/>
    <property type="evidence" value="ECO:0007669"/>
    <property type="project" value="InterPro"/>
</dbReference>
<feature type="region of interest" description="Disordered" evidence="1">
    <location>
        <begin position="125"/>
        <end position="144"/>
    </location>
</feature>
<dbReference type="Proteomes" id="UP000727993">
    <property type="component" value="Unassembled WGS sequence"/>
</dbReference>
<protein>
    <submittedName>
        <fullName evidence="2">Uncharacterized protein</fullName>
    </submittedName>
</protein>
<dbReference type="InterPro" id="IPR036565">
    <property type="entry name" value="Mur-like_cat_sf"/>
</dbReference>
<name>A0A936NH65_9ACTN</name>
<dbReference type="EMBL" id="JADJZA010000010">
    <property type="protein sequence ID" value="MBK9298822.1"/>
    <property type="molecule type" value="Genomic_DNA"/>
</dbReference>
<dbReference type="AlphaFoldDB" id="A0A936NH65"/>